<dbReference type="OrthoDB" id="9815641at2"/>
<protein>
    <recommendedName>
        <fullName evidence="4 12">Ribosomal RNA small subunit methyltransferase E</fullName>
        <ecNumber evidence="3 12">2.1.1.193</ecNumber>
    </recommendedName>
</protein>
<keyword evidence="8 12" id="KW-0808">Transferase</keyword>
<dbReference type="InterPro" id="IPR029028">
    <property type="entry name" value="Alpha/beta_knot_MTases"/>
</dbReference>
<comment type="function">
    <text evidence="10 12">Specifically methylates the N3 position of the uracil ring of uridine 1498 (m3U1498) in 16S rRNA. Acts on the fully assembled 30S ribosomal subunit.</text>
</comment>
<dbReference type="SUPFAM" id="SSF75217">
    <property type="entry name" value="alpha/beta knot"/>
    <property type="match status" value="1"/>
</dbReference>
<comment type="similarity">
    <text evidence="2 12">Belongs to the RNA methyltransferase RsmE family.</text>
</comment>
<dbReference type="GO" id="GO:0070475">
    <property type="term" value="P:rRNA base methylation"/>
    <property type="evidence" value="ECO:0007669"/>
    <property type="project" value="TreeGrafter"/>
</dbReference>
<keyword evidence="16" id="KW-1185">Reference proteome</keyword>
<evidence type="ECO:0000256" key="7">
    <source>
        <dbReference type="ARBA" id="ARBA00022603"/>
    </source>
</evidence>
<dbReference type="PANTHER" id="PTHR30027:SF3">
    <property type="entry name" value="16S RRNA (URACIL(1498)-N(3))-METHYLTRANSFERASE"/>
    <property type="match status" value="1"/>
</dbReference>
<proteinExistence type="inferred from homology"/>
<comment type="caution">
    <text evidence="15">The sequence shown here is derived from an EMBL/GenBank/DDBJ whole genome shotgun (WGS) entry which is preliminary data.</text>
</comment>
<dbReference type="Proteomes" id="UP000198462">
    <property type="component" value="Unassembled WGS sequence"/>
</dbReference>
<dbReference type="GO" id="GO:0070042">
    <property type="term" value="F:rRNA (uridine-N3-)-methyltransferase activity"/>
    <property type="evidence" value="ECO:0007669"/>
    <property type="project" value="TreeGrafter"/>
</dbReference>
<evidence type="ECO:0000256" key="2">
    <source>
        <dbReference type="ARBA" id="ARBA00005528"/>
    </source>
</evidence>
<name>A0A219B4N4_9SPHN</name>
<evidence type="ECO:0000256" key="3">
    <source>
        <dbReference type="ARBA" id="ARBA00012328"/>
    </source>
</evidence>
<dbReference type="InterPro" id="IPR015947">
    <property type="entry name" value="PUA-like_sf"/>
</dbReference>
<accession>A0A219B4N4</accession>
<dbReference type="AlphaFoldDB" id="A0A219B4N4"/>
<sequence>MKPSQSVAHKSSGRTPRLFVDREIAAGRAVELGADAARYLISVLRLSQGDDVLIFDDCTGEWKATIAEAGKRAVVLVPEETTRPREVPADIELAAAPIKRQRFEWMAEKACELGAARFTPVVTQRTDVRGVKADRLRMHMIEAAEQCERTALPALGEELKLGAFLDEFPAGRALIFCDEEGGAPVAGALPPAPATILIGPEGGFTPEERERIAGHAGAVRVSLGPRILRADTAAVAALSLWQALCGDAQEKAA</sequence>
<dbReference type="NCBIfam" id="TIGR00046">
    <property type="entry name" value="RsmE family RNA methyltransferase"/>
    <property type="match status" value="1"/>
</dbReference>
<dbReference type="Gene3D" id="2.40.240.20">
    <property type="entry name" value="Hypothetical PUA domain-like, domain 1"/>
    <property type="match status" value="1"/>
</dbReference>
<dbReference type="InterPro" id="IPR046886">
    <property type="entry name" value="RsmE_MTase_dom"/>
</dbReference>
<dbReference type="GO" id="GO:0005737">
    <property type="term" value="C:cytoplasm"/>
    <property type="evidence" value="ECO:0007669"/>
    <property type="project" value="UniProtKB-SubCell"/>
</dbReference>
<feature type="domain" description="Ribosomal RNA small subunit methyltransferase E PUA-like" evidence="14">
    <location>
        <begin position="34"/>
        <end position="78"/>
    </location>
</feature>
<evidence type="ECO:0000256" key="8">
    <source>
        <dbReference type="ARBA" id="ARBA00022679"/>
    </source>
</evidence>
<dbReference type="EC" id="2.1.1.193" evidence="3 12"/>
<dbReference type="PANTHER" id="PTHR30027">
    <property type="entry name" value="RIBOSOMAL RNA SMALL SUBUNIT METHYLTRANSFERASE E"/>
    <property type="match status" value="1"/>
</dbReference>
<keyword evidence="5 12" id="KW-0963">Cytoplasm</keyword>
<dbReference type="CDD" id="cd18084">
    <property type="entry name" value="RsmE-like"/>
    <property type="match status" value="1"/>
</dbReference>
<evidence type="ECO:0000259" key="13">
    <source>
        <dbReference type="Pfam" id="PF04452"/>
    </source>
</evidence>
<evidence type="ECO:0000256" key="11">
    <source>
        <dbReference type="ARBA" id="ARBA00047944"/>
    </source>
</evidence>
<dbReference type="InterPro" id="IPR046887">
    <property type="entry name" value="RsmE_PUA-like"/>
</dbReference>
<dbReference type="EMBL" id="NFZT01000001">
    <property type="protein sequence ID" value="OWV33231.1"/>
    <property type="molecule type" value="Genomic_DNA"/>
</dbReference>
<keyword evidence="6 12" id="KW-0698">rRNA processing</keyword>
<evidence type="ECO:0000256" key="5">
    <source>
        <dbReference type="ARBA" id="ARBA00022490"/>
    </source>
</evidence>
<dbReference type="RefSeq" id="WP_088712017.1">
    <property type="nucleotide sequence ID" value="NZ_NFZT01000001.1"/>
</dbReference>
<dbReference type="Pfam" id="PF04452">
    <property type="entry name" value="Methyltrans_RNA"/>
    <property type="match status" value="1"/>
</dbReference>
<evidence type="ECO:0000313" key="15">
    <source>
        <dbReference type="EMBL" id="OWV33231.1"/>
    </source>
</evidence>
<dbReference type="Pfam" id="PF20260">
    <property type="entry name" value="PUA_4"/>
    <property type="match status" value="1"/>
</dbReference>
<organism evidence="15 16">
    <name type="scientific">Pacificimonas flava</name>
    <dbReference type="NCBI Taxonomy" id="1234595"/>
    <lineage>
        <taxon>Bacteria</taxon>
        <taxon>Pseudomonadati</taxon>
        <taxon>Pseudomonadota</taxon>
        <taxon>Alphaproteobacteria</taxon>
        <taxon>Sphingomonadales</taxon>
        <taxon>Sphingosinicellaceae</taxon>
        <taxon>Pacificimonas</taxon>
    </lineage>
</organism>
<keyword evidence="9 12" id="KW-0949">S-adenosyl-L-methionine</keyword>
<evidence type="ECO:0000259" key="14">
    <source>
        <dbReference type="Pfam" id="PF20260"/>
    </source>
</evidence>
<evidence type="ECO:0000256" key="12">
    <source>
        <dbReference type="PIRNR" id="PIRNR015601"/>
    </source>
</evidence>
<evidence type="ECO:0000313" key="16">
    <source>
        <dbReference type="Proteomes" id="UP000198462"/>
    </source>
</evidence>
<dbReference type="InterPro" id="IPR029026">
    <property type="entry name" value="tRNA_m1G_MTases_N"/>
</dbReference>
<evidence type="ECO:0000256" key="9">
    <source>
        <dbReference type="ARBA" id="ARBA00022691"/>
    </source>
</evidence>
<evidence type="ECO:0000256" key="1">
    <source>
        <dbReference type="ARBA" id="ARBA00004496"/>
    </source>
</evidence>
<evidence type="ECO:0000256" key="10">
    <source>
        <dbReference type="ARBA" id="ARBA00025699"/>
    </source>
</evidence>
<dbReference type="SUPFAM" id="SSF88697">
    <property type="entry name" value="PUA domain-like"/>
    <property type="match status" value="1"/>
</dbReference>
<dbReference type="NCBIfam" id="NF008696">
    <property type="entry name" value="PRK11713.3-5"/>
    <property type="match status" value="1"/>
</dbReference>
<reference evidence="16" key="1">
    <citation type="submission" date="2017-05" db="EMBL/GenBank/DDBJ databases">
        <authorList>
            <person name="Lin X."/>
        </authorList>
    </citation>
    <scope>NUCLEOTIDE SEQUENCE [LARGE SCALE GENOMIC DNA]</scope>
    <source>
        <strain evidence="16">JLT2012</strain>
    </source>
</reference>
<evidence type="ECO:0000256" key="6">
    <source>
        <dbReference type="ARBA" id="ARBA00022552"/>
    </source>
</evidence>
<evidence type="ECO:0000256" key="4">
    <source>
        <dbReference type="ARBA" id="ARBA00013673"/>
    </source>
</evidence>
<keyword evidence="7 12" id="KW-0489">Methyltransferase</keyword>
<feature type="domain" description="Ribosomal RNA small subunit methyltransferase E methyltransferase" evidence="13">
    <location>
        <begin position="86"/>
        <end position="242"/>
    </location>
</feature>
<dbReference type="Gene3D" id="3.40.1280.10">
    <property type="match status" value="1"/>
</dbReference>
<gene>
    <name evidence="15" type="ORF">B5C34_07005</name>
</gene>
<comment type="subcellular location">
    <subcellularLocation>
        <location evidence="1 12">Cytoplasm</location>
    </subcellularLocation>
</comment>
<dbReference type="PIRSF" id="PIRSF015601">
    <property type="entry name" value="MTase_slr0722"/>
    <property type="match status" value="1"/>
</dbReference>
<comment type="catalytic activity">
    <reaction evidence="11 12">
        <text>uridine(1498) in 16S rRNA + S-adenosyl-L-methionine = N(3)-methyluridine(1498) in 16S rRNA + S-adenosyl-L-homocysteine + H(+)</text>
        <dbReference type="Rhea" id="RHEA:42920"/>
        <dbReference type="Rhea" id="RHEA-COMP:10283"/>
        <dbReference type="Rhea" id="RHEA-COMP:10284"/>
        <dbReference type="ChEBI" id="CHEBI:15378"/>
        <dbReference type="ChEBI" id="CHEBI:57856"/>
        <dbReference type="ChEBI" id="CHEBI:59789"/>
        <dbReference type="ChEBI" id="CHEBI:65315"/>
        <dbReference type="ChEBI" id="CHEBI:74502"/>
        <dbReference type="EC" id="2.1.1.193"/>
    </reaction>
</comment>
<dbReference type="InterPro" id="IPR006700">
    <property type="entry name" value="RsmE"/>
</dbReference>